<organism evidence="14 15">
    <name type="scientific">Baia soyae</name>
    <dbReference type="NCBI Taxonomy" id="1544746"/>
    <lineage>
        <taxon>Bacteria</taxon>
        <taxon>Bacillati</taxon>
        <taxon>Bacillota</taxon>
        <taxon>Bacilli</taxon>
        <taxon>Bacillales</taxon>
        <taxon>Thermoactinomycetaceae</taxon>
        <taxon>Baia</taxon>
    </lineage>
</organism>
<evidence type="ECO:0000256" key="6">
    <source>
        <dbReference type="ARBA" id="ARBA00022692"/>
    </source>
</evidence>
<keyword evidence="4" id="KW-1003">Cell membrane</keyword>
<evidence type="ECO:0000256" key="10">
    <source>
        <dbReference type="ARBA" id="ARBA00023136"/>
    </source>
</evidence>
<evidence type="ECO:0000256" key="11">
    <source>
        <dbReference type="SAM" id="Phobius"/>
    </source>
</evidence>
<keyword evidence="7 14" id="KW-0418">Kinase</keyword>
<dbReference type="PANTHER" id="PTHR24421">
    <property type="entry name" value="NITRATE/NITRITE SENSOR PROTEIN NARX-RELATED"/>
    <property type="match status" value="1"/>
</dbReference>
<sequence length="273" mass="31806">MSYKSIRWSILLLPTIVIGLWEYIRHDFLLSHISMEMGNWLSPLIVLFVTLTVSRLLFARYEQLQKRLENELAEKAVLQERERIARELHDGIAQTLFLCSVQLDLLEKQQPNLQWSPVRNNLHQIHNYVRHSIATLKEGTQLIPMTWSQQIDELVNEFEKKMGIPVSVQLKIHEDSLTSKEQTELIAITQEALTNIYKHAGQATYVFLHLRPTTHGWRLEIEDDGQGYQEDPFEHTDRFGCKMMRDRAEELGAAFSITHEMGKTKVWIEKGAS</sequence>
<evidence type="ECO:0000256" key="2">
    <source>
        <dbReference type="ARBA" id="ARBA00004651"/>
    </source>
</evidence>
<dbReference type="Pfam" id="PF02518">
    <property type="entry name" value="HATPase_c"/>
    <property type="match status" value="1"/>
</dbReference>
<dbReference type="CDD" id="cd16917">
    <property type="entry name" value="HATPase_UhpB-NarQ-NarX-like"/>
    <property type="match status" value="1"/>
</dbReference>
<evidence type="ECO:0000256" key="1">
    <source>
        <dbReference type="ARBA" id="ARBA00000085"/>
    </source>
</evidence>
<evidence type="ECO:0000256" key="8">
    <source>
        <dbReference type="ARBA" id="ARBA00022989"/>
    </source>
</evidence>
<accession>A0A4R2RQ14</accession>
<dbReference type="InterPro" id="IPR050482">
    <property type="entry name" value="Sensor_HK_TwoCompSys"/>
</dbReference>
<comment type="subcellular location">
    <subcellularLocation>
        <location evidence="2">Cell membrane</location>
        <topology evidence="2">Multi-pass membrane protein</topology>
    </subcellularLocation>
</comment>
<evidence type="ECO:0000256" key="3">
    <source>
        <dbReference type="ARBA" id="ARBA00012438"/>
    </source>
</evidence>
<evidence type="ECO:0000313" key="14">
    <source>
        <dbReference type="EMBL" id="TCP66242.1"/>
    </source>
</evidence>
<keyword evidence="6 11" id="KW-0812">Transmembrane</keyword>
<feature type="domain" description="Signal transduction histidine kinase subgroup 3 dimerisation and phosphoacceptor" evidence="13">
    <location>
        <begin position="80"/>
        <end position="137"/>
    </location>
</feature>
<comment type="caution">
    <text evidence="14">The sequence shown here is derived from an EMBL/GenBank/DDBJ whole genome shotgun (WGS) entry which is preliminary data.</text>
</comment>
<keyword evidence="8 11" id="KW-1133">Transmembrane helix</keyword>
<protein>
    <recommendedName>
        <fullName evidence="3">histidine kinase</fullName>
        <ecNumber evidence="3">2.7.13.3</ecNumber>
    </recommendedName>
</protein>
<dbReference type="EC" id="2.7.13.3" evidence="3"/>
<dbReference type="Gene3D" id="1.20.5.1930">
    <property type="match status" value="1"/>
</dbReference>
<evidence type="ECO:0000256" key="9">
    <source>
        <dbReference type="ARBA" id="ARBA00023012"/>
    </source>
</evidence>
<dbReference type="AlphaFoldDB" id="A0A4R2RQ14"/>
<evidence type="ECO:0000256" key="4">
    <source>
        <dbReference type="ARBA" id="ARBA00022475"/>
    </source>
</evidence>
<comment type="catalytic activity">
    <reaction evidence="1">
        <text>ATP + protein L-histidine = ADP + protein N-phospho-L-histidine.</text>
        <dbReference type="EC" id="2.7.13.3"/>
    </reaction>
</comment>
<dbReference type="Gene3D" id="3.30.565.10">
    <property type="entry name" value="Histidine kinase-like ATPase, C-terminal domain"/>
    <property type="match status" value="1"/>
</dbReference>
<evidence type="ECO:0000256" key="5">
    <source>
        <dbReference type="ARBA" id="ARBA00022679"/>
    </source>
</evidence>
<dbReference type="SUPFAM" id="SSF55874">
    <property type="entry name" value="ATPase domain of HSP90 chaperone/DNA topoisomerase II/histidine kinase"/>
    <property type="match status" value="1"/>
</dbReference>
<dbReference type="Proteomes" id="UP000294746">
    <property type="component" value="Unassembled WGS sequence"/>
</dbReference>
<gene>
    <name evidence="14" type="ORF">EDD57_12631</name>
</gene>
<reference evidence="14 15" key="1">
    <citation type="submission" date="2019-03" db="EMBL/GenBank/DDBJ databases">
        <title>Genomic Encyclopedia of Type Strains, Phase IV (KMG-IV): sequencing the most valuable type-strain genomes for metagenomic binning, comparative biology and taxonomic classification.</title>
        <authorList>
            <person name="Goeker M."/>
        </authorList>
    </citation>
    <scope>NUCLEOTIDE SEQUENCE [LARGE SCALE GENOMIC DNA]</scope>
    <source>
        <strain evidence="14 15">DSM 46831</strain>
    </source>
</reference>
<proteinExistence type="predicted"/>
<dbReference type="InterPro" id="IPR036890">
    <property type="entry name" value="HATPase_C_sf"/>
</dbReference>
<keyword evidence="15" id="KW-1185">Reference proteome</keyword>
<dbReference type="GO" id="GO:0005886">
    <property type="term" value="C:plasma membrane"/>
    <property type="evidence" value="ECO:0007669"/>
    <property type="project" value="UniProtKB-SubCell"/>
</dbReference>
<feature type="domain" description="Histidine kinase/HSP90-like ATPase" evidence="12">
    <location>
        <begin position="182"/>
        <end position="267"/>
    </location>
</feature>
<dbReference type="GO" id="GO:0046983">
    <property type="term" value="F:protein dimerization activity"/>
    <property type="evidence" value="ECO:0007669"/>
    <property type="project" value="InterPro"/>
</dbReference>
<dbReference type="EMBL" id="SLXV01000026">
    <property type="protein sequence ID" value="TCP66242.1"/>
    <property type="molecule type" value="Genomic_DNA"/>
</dbReference>
<dbReference type="RefSeq" id="WP_165873739.1">
    <property type="nucleotide sequence ID" value="NZ_SLXV01000026.1"/>
</dbReference>
<evidence type="ECO:0000259" key="13">
    <source>
        <dbReference type="Pfam" id="PF07730"/>
    </source>
</evidence>
<feature type="transmembrane region" description="Helical" evidence="11">
    <location>
        <begin position="7"/>
        <end position="24"/>
    </location>
</feature>
<keyword evidence="9" id="KW-0902">Two-component regulatory system</keyword>
<dbReference type="PANTHER" id="PTHR24421:SF37">
    <property type="entry name" value="SENSOR HISTIDINE KINASE NARS"/>
    <property type="match status" value="1"/>
</dbReference>
<keyword evidence="10 11" id="KW-0472">Membrane</keyword>
<evidence type="ECO:0000259" key="12">
    <source>
        <dbReference type="Pfam" id="PF02518"/>
    </source>
</evidence>
<evidence type="ECO:0000313" key="15">
    <source>
        <dbReference type="Proteomes" id="UP000294746"/>
    </source>
</evidence>
<dbReference type="InterPro" id="IPR011712">
    <property type="entry name" value="Sig_transdc_His_kin_sub3_dim/P"/>
</dbReference>
<dbReference type="InterPro" id="IPR003594">
    <property type="entry name" value="HATPase_dom"/>
</dbReference>
<feature type="transmembrane region" description="Helical" evidence="11">
    <location>
        <begin position="40"/>
        <end position="58"/>
    </location>
</feature>
<name>A0A4R2RQ14_9BACL</name>
<keyword evidence="5" id="KW-0808">Transferase</keyword>
<evidence type="ECO:0000256" key="7">
    <source>
        <dbReference type="ARBA" id="ARBA00022777"/>
    </source>
</evidence>
<dbReference type="GO" id="GO:0000155">
    <property type="term" value="F:phosphorelay sensor kinase activity"/>
    <property type="evidence" value="ECO:0007669"/>
    <property type="project" value="InterPro"/>
</dbReference>
<dbReference type="Pfam" id="PF07730">
    <property type="entry name" value="HisKA_3"/>
    <property type="match status" value="1"/>
</dbReference>